<dbReference type="EC" id="1.14.15.45" evidence="11"/>
<dbReference type="SUPFAM" id="SSF51905">
    <property type="entry name" value="FAD/NAD(P)-binding domain"/>
    <property type="match status" value="1"/>
</dbReference>
<comment type="catalytic activity">
    <reaction evidence="11">
        <text>a 2-methoxy-6-(all-trans-polyprenyl)phenol + 2 reduced [2Fe-2S]-[ferredoxin] + O2 + 2 H(+) = a 2-methoxy-6-(all-trans-polyprenyl)benzene-1,4-diol + 2 oxidized [2Fe-2S]-[ferredoxin] + H2O</text>
        <dbReference type="Rhea" id="RHEA:81183"/>
        <dbReference type="Rhea" id="RHEA-COMP:9551"/>
        <dbReference type="Rhea" id="RHEA-COMP:10000"/>
        <dbReference type="Rhea" id="RHEA-COMP:10001"/>
        <dbReference type="Rhea" id="RHEA-COMP:10858"/>
        <dbReference type="ChEBI" id="CHEBI:15377"/>
        <dbReference type="ChEBI" id="CHEBI:15378"/>
        <dbReference type="ChEBI" id="CHEBI:15379"/>
        <dbReference type="ChEBI" id="CHEBI:33737"/>
        <dbReference type="ChEBI" id="CHEBI:33738"/>
        <dbReference type="ChEBI" id="CHEBI:62731"/>
        <dbReference type="ChEBI" id="CHEBI:84166"/>
        <dbReference type="EC" id="1.14.15.46"/>
    </reaction>
</comment>
<evidence type="ECO:0000256" key="5">
    <source>
        <dbReference type="ARBA" id="ARBA00022792"/>
    </source>
</evidence>
<dbReference type="Gene3D" id="3.50.50.60">
    <property type="entry name" value="FAD/NAD(P)-binding domain"/>
    <property type="match status" value="2"/>
</dbReference>
<comment type="similarity">
    <text evidence="2 11">Belongs to the UbiH/COQ6 family.</text>
</comment>
<evidence type="ECO:0000256" key="11">
    <source>
        <dbReference type="HAMAP-Rule" id="MF_03193"/>
    </source>
</evidence>
<dbReference type="EMBL" id="LPNM01000006">
    <property type="protein sequence ID" value="OEJ86069.1"/>
    <property type="molecule type" value="Genomic_DNA"/>
</dbReference>
<dbReference type="UniPathway" id="UPA00232"/>
<keyword evidence="9 11" id="KW-0496">Mitochondrion</keyword>
<sequence>MFSRFSTALSFRQASLRVAKQHRKLYSTEVKQVQDKILTDILIVGGGPAGLTLASAIKSSPLLKHYKTTLVDATPISSSLPTFYEKASSDEQFPFTNRVVSITPRNMDFLTADLNLPLMFNRIQPFDGICISDGLSDFNTLTMDRDSMGYMVELLNLQSSAHQKILELNEKFIDPNEKIQIIDNCKVLDIKSPTVEDNAETNLCSDAWPEVELDNGQIFKTRLLIGCDGFNSPVRKFANIDSLGWFYNKWGVVATMKLECPPFSQIRGWQRFLPTGPIAHLPLPNDNATLVWSTTPELSQLLTKVPAPVFAKLVNAAFLLEDGDMQYYYNKLRQVNDLSNENDPIYSEMIEDINYRMEDKSEHITKFYGKNDMYFLEENYPPTVVDIQDKSRARFPMKMFHCNTYVAPRVALVGDAAHATHPLAGQGLNMGLGDSMSLVKALEQASSRGLDLGQTDFVLNEYWKERYGTNMMLLGITDKLHKLYGSSNPIVTTARQFGVSVLNNIGGLKSLMMNIVSGPK</sequence>
<dbReference type="EC" id="1.14.15.46" evidence="11"/>
<dbReference type="NCBIfam" id="TIGR01988">
    <property type="entry name" value="Ubi-OHases"/>
    <property type="match status" value="1"/>
</dbReference>
<dbReference type="AlphaFoldDB" id="A0A1E5RGN2"/>
<comment type="caution">
    <text evidence="13">The sequence shown here is derived from an EMBL/GenBank/DDBJ whole genome shotgun (WGS) entry which is preliminary data.</text>
</comment>
<evidence type="ECO:0000256" key="1">
    <source>
        <dbReference type="ARBA" id="ARBA00001974"/>
    </source>
</evidence>
<keyword evidence="14" id="KW-1185">Reference proteome</keyword>
<dbReference type="GO" id="GO:0120538">
    <property type="term" value="F:2-methoxy-6-polyprenolphenol 4-hydroxylase activity"/>
    <property type="evidence" value="ECO:0007669"/>
    <property type="project" value="UniProtKB-EC"/>
</dbReference>
<protein>
    <recommendedName>
        <fullName evidence="11">Ubiquinone biosynthesis monooxygenase COQ6, mitochondrial</fullName>
        <ecNumber evidence="11">1.14.15.45</ecNumber>
    </recommendedName>
    <alternativeName>
        <fullName evidence="11">2-methoxy-6-polyprenolphenol 4-hydroxylase</fullName>
        <ecNumber evidence="11">1.14.15.46</ecNumber>
    </alternativeName>
</protein>
<dbReference type="InterPro" id="IPR002938">
    <property type="entry name" value="FAD-bd"/>
</dbReference>
<dbReference type="InterPro" id="IPR018168">
    <property type="entry name" value="Ubi_Hdrlase_CS"/>
</dbReference>
<dbReference type="GO" id="GO:0016712">
    <property type="term" value="F:oxidoreductase activity, acting on paired donors, with incorporation or reduction of molecular oxygen, reduced flavin or flavoprotein as one donor, and incorporation of one atom of oxygen"/>
    <property type="evidence" value="ECO:0007669"/>
    <property type="project" value="UniProtKB-UniRule"/>
</dbReference>
<dbReference type="Proteomes" id="UP000095728">
    <property type="component" value="Unassembled WGS sequence"/>
</dbReference>
<dbReference type="InterPro" id="IPR010971">
    <property type="entry name" value="UbiH/COQ6"/>
</dbReference>
<comment type="catalytic activity">
    <reaction evidence="11">
        <text>a 4-hydroxy-3-(all-trans-polyprenyl)benzoate + 2 reduced [2Fe-2S]-[ferredoxin] + O2 + 2 H(+) = a 3,4-dihydroxy-5-(all-trans-polyprenyl)benzoate + 2 oxidized [2Fe-2S]-[ferredoxin] + H2O</text>
        <dbReference type="Rhea" id="RHEA:81195"/>
        <dbReference type="Rhea" id="RHEA-COMP:9514"/>
        <dbReference type="Rhea" id="RHEA-COMP:10000"/>
        <dbReference type="Rhea" id="RHEA-COMP:10001"/>
        <dbReference type="Rhea" id="RHEA-COMP:10930"/>
        <dbReference type="ChEBI" id="CHEBI:15377"/>
        <dbReference type="ChEBI" id="CHEBI:15378"/>
        <dbReference type="ChEBI" id="CHEBI:15379"/>
        <dbReference type="ChEBI" id="CHEBI:33737"/>
        <dbReference type="ChEBI" id="CHEBI:33738"/>
        <dbReference type="ChEBI" id="CHEBI:64694"/>
        <dbReference type="ChEBI" id="CHEBI:78396"/>
        <dbReference type="EC" id="1.14.15.45"/>
    </reaction>
</comment>
<keyword evidence="10 11" id="KW-0472">Membrane</keyword>
<dbReference type="FunCoup" id="A0A1E5RGN2">
    <property type="interactions" value="402"/>
</dbReference>
<dbReference type="InParanoid" id="A0A1E5RGN2"/>
<evidence type="ECO:0000256" key="3">
    <source>
        <dbReference type="ARBA" id="ARBA00022630"/>
    </source>
</evidence>
<gene>
    <name evidence="11" type="primary">COQ6</name>
    <name evidence="13" type="ORF">AWRI3579_g1562</name>
</gene>
<comment type="function">
    <text evidence="11">FAD-dependent monooxygenase required for two non-consecutive steps during ubiquinone biosynthesis. Required for the C5-ring hydroxylation during ubiquinone biosynthesis by catalyzing the hydroxylation of 4-hydroxy-3-(all-trans-polyprenyl)benzoic acid to 3,4-dihydroxy-5-(all-trans-polyprenyl)benzoic acid. Also acts downstream of coq4, for the C1-hydroxylation during ubiquinone biosynthesis by catalyzing the hydroxylation of 2-methoxy-6-(all-trans-polyprenyl)phenol to 2-methoxy-6-(all-trans-polyprenyl)benzene-1,4-diol. The electrons required for the hydroxylation reaction are funneled indirectly to coq6 from NADPH via a ferredoxin/ferredoxin reductase system.</text>
</comment>
<dbReference type="PANTHER" id="PTHR43876">
    <property type="entry name" value="UBIQUINONE BIOSYNTHESIS MONOOXYGENASE COQ6, MITOCHONDRIAL"/>
    <property type="match status" value="1"/>
</dbReference>
<name>A0A1E5RGN2_9ASCO</name>
<keyword evidence="3 11" id="KW-0285">Flavoprotein</keyword>
<evidence type="ECO:0000256" key="8">
    <source>
        <dbReference type="ARBA" id="ARBA00023033"/>
    </source>
</evidence>
<evidence type="ECO:0000256" key="6">
    <source>
        <dbReference type="ARBA" id="ARBA00022827"/>
    </source>
</evidence>
<dbReference type="GO" id="GO:0106364">
    <property type="term" value="F:4-hydroxy-3-all-trans-polyprenylbenzoate oxygenase activity"/>
    <property type="evidence" value="ECO:0007669"/>
    <property type="project" value="UniProtKB-EC"/>
</dbReference>
<evidence type="ECO:0000256" key="7">
    <source>
        <dbReference type="ARBA" id="ARBA00023002"/>
    </source>
</evidence>
<comment type="cofactor">
    <cofactor evidence="1 11">
        <name>FAD</name>
        <dbReference type="ChEBI" id="CHEBI:57692"/>
    </cofactor>
</comment>
<dbReference type="HAMAP" id="MF_03193">
    <property type="entry name" value="COQ6_monooxygenase"/>
    <property type="match status" value="1"/>
</dbReference>
<organism evidence="13 14">
    <name type="scientific">Hanseniaspora osmophila</name>
    <dbReference type="NCBI Taxonomy" id="56408"/>
    <lineage>
        <taxon>Eukaryota</taxon>
        <taxon>Fungi</taxon>
        <taxon>Dikarya</taxon>
        <taxon>Ascomycota</taxon>
        <taxon>Saccharomycotina</taxon>
        <taxon>Saccharomycetes</taxon>
        <taxon>Saccharomycodales</taxon>
        <taxon>Saccharomycodaceae</taxon>
        <taxon>Hanseniaspora</taxon>
    </lineage>
</organism>
<dbReference type="GO" id="GO:0071949">
    <property type="term" value="F:FAD binding"/>
    <property type="evidence" value="ECO:0007669"/>
    <property type="project" value="InterPro"/>
</dbReference>
<keyword evidence="4 11" id="KW-0831">Ubiquinone biosynthesis</keyword>
<dbReference type="InterPro" id="IPR000689">
    <property type="entry name" value="UbQ_mOase_COQ6"/>
</dbReference>
<dbReference type="PROSITE" id="PS01304">
    <property type="entry name" value="UBIH"/>
    <property type="match status" value="1"/>
</dbReference>
<comment type="pathway">
    <text evidence="11">Cofactor biosynthesis; ubiquinone biosynthesis.</text>
</comment>
<feature type="domain" description="FAD-binding" evidence="12">
    <location>
        <begin position="388"/>
        <end position="444"/>
    </location>
</feature>
<comment type="subcellular location">
    <subcellularLocation>
        <location evidence="11">Mitochondrion inner membrane</location>
        <topology evidence="11">Peripheral membrane protein</topology>
        <orientation evidence="11">Matrix side</orientation>
    </subcellularLocation>
</comment>
<dbReference type="Pfam" id="PF01494">
    <property type="entry name" value="FAD_binding_3"/>
    <property type="match status" value="1"/>
</dbReference>
<accession>A0A1E5RGN2</accession>
<keyword evidence="8 11" id="KW-0503">Monooxygenase</keyword>
<dbReference type="STRING" id="56408.A0A1E5RGN2"/>
<dbReference type="InterPro" id="IPR036188">
    <property type="entry name" value="FAD/NAD-bd_sf"/>
</dbReference>
<evidence type="ECO:0000313" key="14">
    <source>
        <dbReference type="Proteomes" id="UP000095728"/>
    </source>
</evidence>
<comment type="subunit">
    <text evidence="11">Component of a multi-subunit COQ enzyme complex, composed of at least COQ3, COQ4, COQ5, COQ6, COQ7 and COQ9.</text>
</comment>
<keyword evidence="13" id="KW-0830">Ubiquinone</keyword>
<dbReference type="OrthoDB" id="683240at2759"/>
<keyword evidence="6 11" id="KW-0274">FAD</keyword>
<proteinExistence type="inferred from homology"/>
<dbReference type="FunFam" id="3.50.50.60:FF:000021">
    <property type="entry name" value="Ubiquinone biosynthesis monooxygenase COQ6"/>
    <property type="match status" value="1"/>
</dbReference>
<evidence type="ECO:0000256" key="2">
    <source>
        <dbReference type="ARBA" id="ARBA00005349"/>
    </source>
</evidence>
<evidence type="ECO:0000256" key="4">
    <source>
        <dbReference type="ARBA" id="ARBA00022688"/>
    </source>
</evidence>
<dbReference type="InterPro" id="IPR051205">
    <property type="entry name" value="UbiH/COQ6_monooxygenase"/>
</dbReference>
<evidence type="ECO:0000313" key="13">
    <source>
        <dbReference type="EMBL" id="OEJ86069.1"/>
    </source>
</evidence>
<evidence type="ECO:0000259" key="12">
    <source>
        <dbReference type="Pfam" id="PF01494"/>
    </source>
</evidence>
<evidence type="ECO:0000256" key="10">
    <source>
        <dbReference type="ARBA" id="ARBA00023136"/>
    </source>
</evidence>
<dbReference type="PANTHER" id="PTHR43876:SF7">
    <property type="entry name" value="UBIQUINONE BIOSYNTHESIS MONOOXYGENASE COQ6, MITOCHONDRIAL"/>
    <property type="match status" value="1"/>
</dbReference>
<dbReference type="GO" id="GO:0031314">
    <property type="term" value="C:extrinsic component of mitochondrial inner membrane"/>
    <property type="evidence" value="ECO:0007669"/>
    <property type="project" value="UniProtKB-UniRule"/>
</dbReference>
<keyword evidence="5 11" id="KW-0999">Mitochondrion inner membrane</keyword>
<evidence type="ECO:0000256" key="9">
    <source>
        <dbReference type="ARBA" id="ARBA00023128"/>
    </source>
</evidence>
<keyword evidence="7 11" id="KW-0560">Oxidoreductase</keyword>
<reference evidence="14" key="1">
    <citation type="journal article" date="2016" name="Genome Announc.">
        <title>Genome sequences of three species of Hanseniaspora isolated from spontaneous wine fermentations.</title>
        <authorList>
            <person name="Sternes P.R."/>
            <person name="Lee D."/>
            <person name="Kutyna D.R."/>
            <person name="Borneman A.R."/>
        </authorList>
    </citation>
    <scope>NUCLEOTIDE SEQUENCE [LARGE SCALE GENOMIC DNA]</scope>
    <source>
        <strain evidence="14">AWRI3579</strain>
    </source>
</reference>
<dbReference type="PRINTS" id="PR00420">
    <property type="entry name" value="RNGMNOXGNASE"/>
</dbReference>